<dbReference type="EMBL" id="SMKA01000024">
    <property type="protein sequence ID" value="TDC32333.1"/>
    <property type="molecule type" value="Genomic_DNA"/>
</dbReference>
<comment type="caution">
    <text evidence="6">The sequence shown here is derived from an EMBL/GenBank/DDBJ whole genome shotgun (WGS) entry which is preliminary data.</text>
</comment>
<evidence type="ECO:0000256" key="4">
    <source>
        <dbReference type="ARBA" id="ARBA00023163"/>
    </source>
</evidence>
<dbReference type="OrthoDB" id="7466251at2"/>
<keyword evidence="1" id="KW-0808">Transferase</keyword>
<protein>
    <submittedName>
        <fullName evidence="6">ANTAR domain-containing protein</fullName>
    </submittedName>
</protein>
<dbReference type="InterPro" id="IPR029016">
    <property type="entry name" value="GAF-like_dom_sf"/>
</dbReference>
<dbReference type="InterPro" id="IPR036388">
    <property type="entry name" value="WH-like_DNA-bd_sf"/>
</dbReference>
<evidence type="ECO:0000256" key="1">
    <source>
        <dbReference type="ARBA" id="ARBA00022679"/>
    </source>
</evidence>
<dbReference type="InterPro" id="IPR003018">
    <property type="entry name" value="GAF"/>
</dbReference>
<dbReference type="Gene3D" id="3.30.450.40">
    <property type="match status" value="1"/>
</dbReference>
<dbReference type="InterPro" id="IPR011006">
    <property type="entry name" value="CheY-like_superfamily"/>
</dbReference>
<dbReference type="Gene3D" id="1.10.10.10">
    <property type="entry name" value="Winged helix-like DNA-binding domain superfamily/Winged helix DNA-binding domain"/>
    <property type="match status" value="1"/>
</dbReference>
<keyword evidence="3" id="KW-0805">Transcription regulation</keyword>
<dbReference type="InterPro" id="IPR012074">
    <property type="entry name" value="GAF_ANTAR"/>
</dbReference>
<dbReference type="SUPFAM" id="SSF52172">
    <property type="entry name" value="CheY-like"/>
    <property type="match status" value="1"/>
</dbReference>
<evidence type="ECO:0000256" key="3">
    <source>
        <dbReference type="ARBA" id="ARBA00023015"/>
    </source>
</evidence>
<dbReference type="Proteomes" id="UP000295075">
    <property type="component" value="Unassembled WGS sequence"/>
</dbReference>
<evidence type="ECO:0000259" key="5">
    <source>
        <dbReference type="PROSITE" id="PS50921"/>
    </source>
</evidence>
<dbReference type="Pfam" id="PF03861">
    <property type="entry name" value="ANTAR"/>
    <property type="match status" value="1"/>
</dbReference>
<proteinExistence type="predicted"/>
<keyword evidence="2" id="KW-0418">Kinase</keyword>
<dbReference type="AlphaFoldDB" id="A0A4R4QBC2"/>
<dbReference type="GO" id="GO:0016301">
    <property type="term" value="F:kinase activity"/>
    <property type="evidence" value="ECO:0007669"/>
    <property type="project" value="UniProtKB-KW"/>
</dbReference>
<dbReference type="SUPFAM" id="SSF55781">
    <property type="entry name" value="GAF domain-like"/>
    <property type="match status" value="1"/>
</dbReference>
<keyword evidence="4" id="KW-0804">Transcription</keyword>
<dbReference type="PROSITE" id="PS50921">
    <property type="entry name" value="ANTAR"/>
    <property type="match status" value="1"/>
</dbReference>
<reference evidence="6 7" key="1">
    <citation type="submission" date="2019-03" db="EMBL/GenBank/DDBJ databases">
        <title>Draft genome sequences of novel Actinobacteria.</title>
        <authorList>
            <person name="Sahin N."/>
            <person name="Ay H."/>
            <person name="Saygin H."/>
        </authorList>
    </citation>
    <scope>NUCLEOTIDE SEQUENCE [LARGE SCALE GENOMIC DNA]</scope>
    <source>
        <strain evidence="6 7">JCM 30547</strain>
    </source>
</reference>
<feature type="domain" description="ANTAR" evidence="5">
    <location>
        <begin position="140"/>
        <end position="201"/>
    </location>
</feature>
<gene>
    <name evidence="6" type="ORF">E1261_08750</name>
</gene>
<evidence type="ECO:0000313" key="7">
    <source>
        <dbReference type="Proteomes" id="UP000295075"/>
    </source>
</evidence>
<evidence type="ECO:0000313" key="6">
    <source>
        <dbReference type="EMBL" id="TDC32333.1"/>
    </source>
</evidence>
<dbReference type="Pfam" id="PF13185">
    <property type="entry name" value="GAF_2"/>
    <property type="match status" value="1"/>
</dbReference>
<dbReference type="PIRSF" id="PIRSF036625">
    <property type="entry name" value="GAF_ANTAR"/>
    <property type="match status" value="1"/>
</dbReference>
<name>A0A4R4QBC2_9ACTN</name>
<evidence type="ECO:0000256" key="2">
    <source>
        <dbReference type="ARBA" id="ARBA00022777"/>
    </source>
</evidence>
<dbReference type="InterPro" id="IPR005561">
    <property type="entry name" value="ANTAR"/>
</dbReference>
<organism evidence="6 7">
    <name type="scientific">Kribbella albertanoniae</name>
    <dbReference type="NCBI Taxonomy" id="1266829"/>
    <lineage>
        <taxon>Bacteria</taxon>
        <taxon>Bacillati</taxon>
        <taxon>Actinomycetota</taxon>
        <taxon>Actinomycetes</taxon>
        <taxon>Propionibacteriales</taxon>
        <taxon>Kribbellaceae</taxon>
        <taxon>Kribbella</taxon>
    </lineage>
</organism>
<keyword evidence="7" id="KW-1185">Reference proteome</keyword>
<dbReference type="GO" id="GO:0003723">
    <property type="term" value="F:RNA binding"/>
    <property type="evidence" value="ECO:0007669"/>
    <property type="project" value="InterPro"/>
</dbReference>
<dbReference type="SMART" id="SM01012">
    <property type="entry name" value="ANTAR"/>
    <property type="match status" value="1"/>
</dbReference>
<accession>A0A4R4QBC2</accession>
<sequence>MDLDATLARITHSAVEAIPCVDYASISITATGGGISTLAPTDRRANEADELQYKLHEGPCYAVVRGLPVVQVDDLSADTRWPEYGRQAVTEFGLGSQLSFQFHAAPNARGALNLYSSRVNGITAETRQLGCMFSRLVAIALGWAQHDEELGHALVTRQHIGQAVGILMERYQLDADHAFAFLVRVSQSGNIKLRDVADGIIDDTLGKTP</sequence>